<protein>
    <recommendedName>
        <fullName evidence="10">Fatty acyl-CoA reductase</fullName>
        <ecNumber evidence="10">1.2.1.84</ecNumber>
    </recommendedName>
</protein>
<dbReference type="GO" id="GO:0035336">
    <property type="term" value="P:long-chain fatty-acyl-CoA metabolic process"/>
    <property type="evidence" value="ECO:0007669"/>
    <property type="project" value="TreeGrafter"/>
</dbReference>
<feature type="domain" description="Thioester reductase (TE)" evidence="12">
    <location>
        <begin position="38"/>
        <end position="306"/>
    </location>
</feature>
<evidence type="ECO:0000256" key="3">
    <source>
        <dbReference type="ARBA" id="ARBA00022516"/>
    </source>
</evidence>
<dbReference type="GO" id="GO:0080019">
    <property type="term" value="F:alcohol-forming very long-chain fatty acyl-CoA reductase activity"/>
    <property type="evidence" value="ECO:0007669"/>
    <property type="project" value="InterPro"/>
</dbReference>
<dbReference type="InterPro" id="IPR036291">
    <property type="entry name" value="NAD(P)-bd_dom_sf"/>
</dbReference>
<sequence length="463" mass="52300">MTYRQVSECDAEIITQYYPEPGSYVSVPDFYAGKSIFLTGVTGFLGKVFLEKLLYSCEDIETIYILIREKKGKTPLQRIEELFDKPLFSRLKEKDPQCKKKVIPIIGELSEPGLGISKANEEILLDKVSVVFHAAANVQFDKELKEIINTNVCGTKYVLQLCQRMKNIKAFVHVSTAYCHTDQKVLEERVYPPPAELSEVLKFLHQPQHDNKKQIKEFFKEQPNSYTFAKALAETYIAENCGHVPTIIIRPSIISSSLKEPLPGWLDTWNGATGLITASYNGANRVLLGEGSNILDLIPVDFVANLAIVAAARCTSPLKVYNCCSSGCNPLTLKQLISHMNHYGCVSDKNVSIIFTNNKPSMSTFTFLLQTTPSFTADMFLRATGKSPKYMKIQSKLTLAQKALSYFTSHSWVMKADNSRKLYASLSIQDRQTFPCDPMDIDWKQYITIYLEGINQFLMKNYT</sequence>
<keyword evidence="4" id="KW-0812">Transmembrane</keyword>
<dbReference type="FunFam" id="3.40.50.720:FF:000143">
    <property type="entry name" value="Fatty acyl-CoA reductase"/>
    <property type="match status" value="1"/>
</dbReference>
<keyword evidence="3 10" id="KW-0444">Lipid biosynthesis</keyword>
<evidence type="ECO:0000256" key="6">
    <source>
        <dbReference type="ARBA" id="ARBA00022989"/>
    </source>
</evidence>
<keyword evidence="6" id="KW-1133">Transmembrane helix</keyword>
<name>A0A2H1W6U5_SPOFR</name>
<accession>A0A2H1W6U5</accession>
<evidence type="ECO:0000313" key="13">
    <source>
        <dbReference type="EMBL" id="SOQ48800.1"/>
    </source>
</evidence>
<comment type="function">
    <text evidence="10">Catalyzes the reduction of fatty acyl-CoA to fatty alcohols.</text>
</comment>
<evidence type="ECO:0000256" key="10">
    <source>
        <dbReference type="RuleBase" id="RU363097"/>
    </source>
</evidence>
<evidence type="ECO:0000259" key="11">
    <source>
        <dbReference type="Pfam" id="PF03015"/>
    </source>
</evidence>
<evidence type="ECO:0000256" key="2">
    <source>
        <dbReference type="ARBA" id="ARBA00005928"/>
    </source>
</evidence>
<evidence type="ECO:0000259" key="12">
    <source>
        <dbReference type="Pfam" id="PF07993"/>
    </source>
</evidence>
<evidence type="ECO:0000256" key="1">
    <source>
        <dbReference type="ARBA" id="ARBA00004141"/>
    </source>
</evidence>
<dbReference type="GO" id="GO:0016020">
    <property type="term" value="C:membrane"/>
    <property type="evidence" value="ECO:0007669"/>
    <property type="project" value="UniProtKB-SubCell"/>
</dbReference>
<keyword evidence="10" id="KW-0560">Oxidoreductase</keyword>
<evidence type="ECO:0000256" key="5">
    <source>
        <dbReference type="ARBA" id="ARBA00022857"/>
    </source>
</evidence>
<gene>
    <name evidence="13" type="ORF">SFRICE_010231</name>
</gene>
<dbReference type="Pfam" id="PF03015">
    <property type="entry name" value="Sterile"/>
    <property type="match status" value="1"/>
</dbReference>
<dbReference type="Pfam" id="PF07993">
    <property type="entry name" value="NAD_binding_4"/>
    <property type="match status" value="1"/>
</dbReference>
<dbReference type="GO" id="GO:0102965">
    <property type="term" value="F:alcohol-forming long-chain fatty acyl-CoA reductase activity"/>
    <property type="evidence" value="ECO:0007669"/>
    <property type="project" value="UniProtKB-EC"/>
</dbReference>
<dbReference type="GO" id="GO:0005777">
    <property type="term" value="C:peroxisome"/>
    <property type="evidence" value="ECO:0007669"/>
    <property type="project" value="TreeGrafter"/>
</dbReference>
<keyword evidence="7 10" id="KW-0443">Lipid metabolism</keyword>
<dbReference type="SUPFAM" id="SSF51735">
    <property type="entry name" value="NAD(P)-binding Rossmann-fold domains"/>
    <property type="match status" value="1"/>
</dbReference>
<dbReference type="InterPro" id="IPR026055">
    <property type="entry name" value="FAR"/>
</dbReference>
<dbReference type="InterPro" id="IPR013120">
    <property type="entry name" value="FAR_NAD-bd"/>
</dbReference>
<dbReference type="PANTHER" id="PTHR11011:SF45">
    <property type="entry name" value="FATTY ACYL-COA REDUCTASE CG8306-RELATED"/>
    <property type="match status" value="1"/>
</dbReference>
<evidence type="ECO:0000256" key="4">
    <source>
        <dbReference type="ARBA" id="ARBA00022692"/>
    </source>
</evidence>
<dbReference type="CDD" id="cd05236">
    <property type="entry name" value="FAR-N_SDR_e"/>
    <property type="match status" value="1"/>
</dbReference>
<comment type="subcellular location">
    <subcellularLocation>
        <location evidence="1">Membrane</location>
        <topology evidence="1">Multi-pass membrane protein</topology>
    </subcellularLocation>
</comment>
<dbReference type="AlphaFoldDB" id="A0A2H1W6U5"/>
<feature type="domain" description="Fatty acyl-CoA reductase C-terminal" evidence="11">
    <location>
        <begin position="370"/>
        <end position="460"/>
    </location>
</feature>
<proteinExistence type="inferred from homology"/>
<evidence type="ECO:0000256" key="9">
    <source>
        <dbReference type="ARBA" id="ARBA00052530"/>
    </source>
</evidence>
<dbReference type="PANTHER" id="PTHR11011">
    <property type="entry name" value="MALE STERILITY PROTEIN 2-RELATED"/>
    <property type="match status" value="1"/>
</dbReference>
<reference evidence="13" key="1">
    <citation type="submission" date="2016-07" db="EMBL/GenBank/DDBJ databases">
        <authorList>
            <person name="Bretaudeau A."/>
        </authorList>
    </citation>
    <scope>NUCLEOTIDE SEQUENCE</scope>
    <source>
        <strain evidence="13">Rice</strain>
        <tissue evidence="13">Whole body</tissue>
    </source>
</reference>
<organism evidence="13">
    <name type="scientific">Spodoptera frugiperda</name>
    <name type="common">Fall armyworm</name>
    <dbReference type="NCBI Taxonomy" id="7108"/>
    <lineage>
        <taxon>Eukaryota</taxon>
        <taxon>Metazoa</taxon>
        <taxon>Ecdysozoa</taxon>
        <taxon>Arthropoda</taxon>
        <taxon>Hexapoda</taxon>
        <taxon>Insecta</taxon>
        <taxon>Pterygota</taxon>
        <taxon>Neoptera</taxon>
        <taxon>Endopterygota</taxon>
        <taxon>Lepidoptera</taxon>
        <taxon>Glossata</taxon>
        <taxon>Ditrysia</taxon>
        <taxon>Noctuoidea</taxon>
        <taxon>Noctuidae</taxon>
        <taxon>Amphipyrinae</taxon>
        <taxon>Spodoptera</taxon>
    </lineage>
</organism>
<evidence type="ECO:0000256" key="7">
    <source>
        <dbReference type="ARBA" id="ARBA00023098"/>
    </source>
</evidence>
<keyword evidence="8" id="KW-0472">Membrane</keyword>
<dbReference type="InterPro" id="IPR033640">
    <property type="entry name" value="FAR_C"/>
</dbReference>
<dbReference type="EC" id="1.2.1.84" evidence="10"/>
<evidence type="ECO:0000256" key="8">
    <source>
        <dbReference type="ARBA" id="ARBA00023136"/>
    </source>
</evidence>
<comment type="similarity">
    <text evidence="2 10">Belongs to the fatty acyl-CoA reductase family.</text>
</comment>
<comment type="catalytic activity">
    <reaction evidence="9 10">
        <text>a long-chain fatty acyl-CoA + 2 NADPH + 2 H(+) = a long-chain primary fatty alcohol + 2 NADP(+) + CoA</text>
        <dbReference type="Rhea" id="RHEA:52716"/>
        <dbReference type="ChEBI" id="CHEBI:15378"/>
        <dbReference type="ChEBI" id="CHEBI:57287"/>
        <dbReference type="ChEBI" id="CHEBI:57783"/>
        <dbReference type="ChEBI" id="CHEBI:58349"/>
        <dbReference type="ChEBI" id="CHEBI:77396"/>
        <dbReference type="ChEBI" id="CHEBI:83139"/>
        <dbReference type="EC" id="1.2.1.84"/>
    </reaction>
</comment>
<dbReference type="EMBL" id="ODYU01006707">
    <property type="protein sequence ID" value="SOQ48800.1"/>
    <property type="molecule type" value="Genomic_DNA"/>
</dbReference>
<keyword evidence="5 10" id="KW-0521">NADP</keyword>
<dbReference type="Gene3D" id="3.40.50.720">
    <property type="entry name" value="NAD(P)-binding Rossmann-like Domain"/>
    <property type="match status" value="1"/>
</dbReference>
<dbReference type="CDD" id="cd09071">
    <property type="entry name" value="FAR_C"/>
    <property type="match status" value="1"/>
</dbReference>